<feature type="non-terminal residue" evidence="1">
    <location>
        <position position="74"/>
    </location>
</feature>
<keyword evidence="2" id="KW-1185">Reference proteome</keyword>
<proteinExistence type="predicted"/>
<protein>
    <submittedName>
        <fullName evidence="1">Uncharacterized protein</fullName>
    </submittedName>
</protein>
<organism evidence="1 2">
    <name type="scientific">Basidiobolus ranarum</name>
    <dbReference type="NCBI Taxonomy" id="34480"/>
    <lineage>
        <taxon>Eukaryota</taxon>
        <taxon>Fungi</taxon>
        <taxon>Fungi incertae sedis</taxon>
        <taxon>Zoopagomycota</taxon>
        <taxon>Entomophthoromycotina</taxon>
        <taxon>Basidiobolomycetes</taxon>
        <taxon>Basidiobolales</taxon>
        <taxon>Basidiobolaceae</taxon>
        <taxon>Basidiobolus</taxon>
    </lineage>
</organism>
<evidence type="ECO:0000313" key="2">
    <source>
        <dbReference type="Proteomes" id="UP001479436"/>
    </source>
</evidence>
<comment type="caution">
    <text evidence="1">The sequence shown here is derived from an EMBL/GenBank/DDBJ whole genome shotgun (WGS) entry which is preliminary data.</text>
</comment>
<reference evidence="1 2" key="1">
    <citation type="submission" date="2023-04" db="EMBL/GenBank/DDBJ databases">
        <title>Genome of Basidiobolus ranarum AG-B5.</title>
        <authorList>
            <person name="Stajich J.E."/>
            <person name="Carter-House D."/>
            <person name="Gryganskyi A."/>
        </authorList>
    </citation>
    <scope>NUCLEOTIDE SEQUENCE [LARGE SCALE GENOMIC DNA]</scope>
    <source>
        <strain evidence="1 2">AG-B5</strain>
    </source>
</reference>
<name>A0ABR2VRQ6_9FUNG</name>
<gene>
    <name evidence="1" type="ORF">K7432_012924</name>
</gene>
<sequence>MPTKEHIEDVPNHNNTDLAISVNNEKALSVGVDDANIDKVGDKKKSTKKTDAKELGPKVSYFKLYRFANSWDIT</sequence>
<dbReference type="Proteomes" id="UP001479436">
    <property type="component" value="Unassembled WGS sequence"/>
</dbReference>
<dbReference type="EMBL" id="JASJQH010008068">
    <property type="protein sequence ID" value="KAK9695501.1"/>
    <property type="molecule type" value="Genomic_DNA"/>
</dbReference>
<evidence type="ECO:0000313" key="1">
    <source>
        <dbReference type="EMBL" id="KAK9695501.1"/>
    </source>
</evidence>
<accession>A0ABR2VRQ6</accession>